<evidence type="ECO:0000256" key="1">
    <source>
        <dbReference type="ARBA" id="ARBA00001933"/>
    </source>
</evidence>
<evidence type="ECO:0000256" key="3">
    <source>
        <dbReference type="ARBA" id="ARBA00012753"/>
    </source>
</evidence>
<organism evidence="9 11">
    <name type="scientific">Dracunculus medinensis</name>
    <name type="common">Guinea worm</name>
    <dbReference type="NCBI Taxonomy" id="318479"/>
    <lineage>
        <taxon>Eukaryota</taxon>
        <taxon>Metazoa</taxon>
        <taxon>Ecdysozoa</taxon>
        <taxon>Nematoda</taxon>
        <taxon>Chromadorea</taxon>
        <taxon>Rhabditida</taxon>
        <taxon>Spirurina</taxon>
        <taxon>Dracunculoidea</taxon>
        <taxon>Dracunculidae</taxon>
        <taxon>Dracunculus</taxon>
    </lineage>
</organism>
<evidence type="ECO:0000256" key="6">
    <source>
        <dbReference type="ARBA" id="ARBA00022898"/>
    </source>
</evidence>
<dbReference type="Gene3D" id="3.90.1150.10">
    <property type="entry name" value="Aspartate Aminotransferase, domain 1"/>
    <property type="match status" value="1"/>
</dbReference>
<evidence type="ECO:0000313" key="11">
    <source>
        <dbReference type="WBParaSite" id="DME_0000707501-mRNA-1"/>
    </source>
</evidence>
<dbReference type="PANTHER" id="PTHR11879:SF55">
    <property type="entry name" value="GLUTAMATE OXALOACETATE TRANSAMINASE 1, ISOFORM B"/>
    <property type="match status" value="1"/>
</dbReference>
<comment type="subunit">
    <text evidence="2">Homodimer.</text>
</comment>
<keyword evidence="6" id="KW-0663">Pyridoxal phosphate</keyword>
<dbReference type="InterPro" id="IPR000796">
    <property type="entry name" value="Asp_trans"/>
</dbReference>
<evidence type="ECO:0000256" key="5">
    <source>
        <dbReference type="ARBA" id="ARBA00022679"/>
    </source>
</evidence>
<dbReference type="GO" id="GO:0004069">
    <property type="term" value="F:L-aspartate:2-oxoglutarate aminotransferase activity"/>
    <property type="evidence" value="ECO:0007669"/>
    <property type="project" value="UniProtKB-EC"/>
</dbReference>
<dbReference type="InterPro" id="IPR015422">
    <property type="entry name" value="PyrdxlP-dep_Trfase_small"/>
</dbReference>
<sequence>MSSRIKSMRVALRENLEKLKTPGKWEHITQQIGMFSYTGLTPEQVGHLIKEHKVFLLKDGRINICGLNPTNVAYVAQAIYDTVSNIK</sequence>
<name>A0A0N4UHN6_DRAME</name>
<dbReference type="GO" id="GO:0030170">
    <property type="term" value="F:pyridoxal phosphate binding"/>
    <property type="evidence" value="ECO:0007669"/>
    <property type="project" value="InterPro"/>
</dbReference>
<protein>
    <recommendedName>
        <fullName evidence="3">aspartate transaminase</fullName>
        <ecNumber evidence="3">2.6.1.1</ecNumber>
    </recommendedName>
</protein>
<evidence type="ECO:0000256" key="4">
    <source>
        <dbReference type="ARBA" id="ARBA00022576"/>
    </source>
</evidence>
<reference evidence="11" key="1">
    <citation type="submission" date="2017-02" db="UniProtKB">
        <authorList>
            <consortium name="WormBaseParasite"/>
        </authorList>
    </citation>
    <scope>IDENTIFICATION</scope>
</reference>
<evidence type="ECO:0000256" key="2">
    <source>
        <dbReference type="ARBA" id="ARBA00011738"/>
    </source>
</evidence>
<reference evidence="8 10" key="2">
    <citation type="submission" date="2018-11" db="EMBL/GenBank/DDBJ databases">
        <authorList>
            <consortium name="Pathogen Informatics"/>
        </authorList>
    </citation>
    <scope>NUCLEOTIDE SEQUENCE [LARGE SCALE GENOMIC DNA]</scope>
</reference>
<dbReference type="STRING" id="318479.A0A0N4UHN6"/>
<feature type="domain" description="Aminotransferase class I/classII large" evidence="7">
    <location>
        <begin position="1"/>
        <end position="79"/>
    </location>
</feature>
<dbReference type="Proteomes" id="UP000274756">
    <property type="component" value="Unassembled WGS sequence"/>
</dbReference>
<gene>
    <name evidence="8" type="ORF">DME_LOCUS1601</name>
</gene>
<dbReference type="AlphaFoldDB" id="A0A0N4UHN6"/>
<dbReference type="WBParaSite" id="DME_0000707501-mRNA-1">
    <property type="protein sequence ID" value="DME_0000707501-mRNA-1"/>
    <property type="gene ID" value="DME_0000707501"/>
</dbReference>
<dbReference type="InterPro" id="IPR004839">
    <property type="entry name" value="Aminotransferase_I/II_large"/>
</dbReference>
<dbReference type="PANTHER" id="PTHR11879">
    <property type="entry name" value="ASPARTATE AMINOTRANSFERASE"/>
    <property type="match status" value="1"/>
</dbReference>
<keyword evidence="5" id="KW-0808">Transferase</keyword>
<keyword evidence="4" id="KW-0032">Aminotransferase</keyword>
<dbReference type="GO" id="GO:0005829">
    <property type="term" value="C:cytosol"/>
    <property type="evidence" value="ECO:0007669"/>
    <property type="project" value="TreeGrafter"/>
</dbReference>
<dbReference type="SUPFAM" id="SSF53383">
    <property type="entry name" value="PLP-dependent transferases"/>
    <property type="match status" value="1"/>
</dbReference>
<dbReference type="EC" id="2.6.1.1" evidence="3"/>
<evidence type="ECO:0000313" key="8">
    <source>
        <dbReference type="EMBL" id="VDN51628.1"/>
    </source>
</evidence>
<dbReference type="OrthoDB" id="5816689at2759"/>
<keyword evidence="10" id="KW-1185">Reference proteome</keyword>
<dbReference type="Pfam" id="PF00155">
    <property type="entry name" value="Aminotran_1_2"/>
    <property type="match status" value="1"/>
</dbReference>
<dbReference type="EMBL" id="UYYG01000026">
    <property type="protein sequence ID" value="VDN51628.1"/>
    <property type="molecule type" value="Genomic_DNA"/>
</dbReference>
<evidence type="ECO:0000259" key="7">
    <source>
        <dbReference type="Pfam" id="PF00155"/>
    </source>
</evidence>
<evidence type="ECO:0000313" key="9">
    <source>
        <dbReference type="Proteomes" id="UP000038040"/>
    </source>
</evidence>
<dbReference type="InterPro" id="IPR015424">
    <property type="entry name" value="PyrdxlP-dep_Trfase"/>
</dbReference>
<comment type="cofactor">
    <cofactor evidence="1">
        <name>pyridoxal 5'-phosphate</name>
        <dbReference type="ChEBI" id="CHEBI:597326"/>
    </cofactor>
</comment>
<accession>A0A0N4UHN6</accession>
<proteinExistence type="predicted"/>
<evidence type="ECO:0000313" key="10">
    <source>
        <dbReference type="Proteomes" id="UP000274756"/>
    </source>
</evidence>
<dbReference type="GO" id="GO:0006532">
    <property type="term" value="P:aspartate biosynthetic process"/>
    <property type="evidence" value="ECO:0007669"/>
    <property type="project" value="TreeGrafter"/>
</dbReference>
<dbReference type="Proteomes" id="UP000038040">
    <property type="component" value="Unplaced"/>
</dbReference>